<dbReference type="GO" id="GO:0005694">
    <property type="term" value="C:chromosome"/>
    <property type="evidence" value="ECO:0007669"/>
    <property type="project" value="UniProtKB-ARBA"/>
</dbReference>
<dbReference type="GeneID" id="34592188"/>
<dbReference type="SUPFAM" id="SSF48371">
    <property type="entry name" value="ARM repeat"/>
    <property type="match status" value="1"/>
</dbReference>
<organism evidence="10 11">
    <name type="scientific">Fonsecaea nubica</name>
    <dbReference type="NCBI Taxonomy" id="856822"/>
    <lineage>
        <taxon>Eukaryota</taxon>
        <taxon>Fungi</taxon>
        <taxon>Dikarya</taxon>
        <taxon>Ascomycota</taxon>
        <taxon>Pezizomycotina</taxon>
        <taxon>Eurotiomycetes</taxon>
        <taxon>Chaetothyriomycetidae</taxon>
        <taxon>Chaetothyriales</taxon>
        <taxon>Herpotrichiellaceae</taxon>
        <taxon>Fonsecaea</taxon>
    </lineage>
</organism>
<dbReference type="PANTHER" id="PTHR10887:SF495">
    <property type="entry name" value="HELICASE SENATAXIN ISOFORM X1-RELATED"/>
    <property type="match status" value="1"/>
</dbReference>
<dbReference type="GO" id="GO:0001147">
    <property type="term" value="F:transcription termination site sequence-specific DNA binding"/>
    <property type="evidence" value="ECO:0007669"/>
    <property type="project" value="TreeGrafter"/>
</dbReference>
<dbReference type="GO" id="GO:0004386">
    <property type="term" value="F:helicase activity"/>
    <property type="evidence" value="ECO:0007669"/>
    <property type="project" value="UniProtKB-KW"/>
</dbReference>
<evidence type="ECO:0000256" key="7">
    <source>
        <dbReference type="ARBA" id="ARBA00023242"/>
    </source>
</evidence>
<reference evidence="10 11" key="1">
    <citation type="submission" date="2016-03" db="EMBL/GenBank/DDBJ databases">
        <title>The draft genome sequence of Fonsecaea nubica causative agent of cutaneous subcutaneous infection in human host.</title>
        <authorList>
            <person name="Costa F."/>
            <person name="Sybren D.H."/>
            <person name="Raittz R.T."/>
            <person name="Weiss V.A."/>
            <person name="Leao A.C."/>
            <person name="Gomes R."/>
            <person name="De Souza E.M."/>
            <person name="Pedrosa F.O."/>
            <person name="Steffens M.B."/>
            <person name="Bombassaro A."/>
            <person name="Tadra-Sfeir M.Z."/>
            <person name="Moreno L.F."/>
            <person name="Najafzadeh M.J."/>
            <person name="Felipe M.S."/>
            <person name="Teixeira M."/>
            <person name="Sun J."/>
            <person name="Xi L."/>
            <person name="Castro M.A."/>
            <person name="Vicente V.A."/>
        </authorList>
    </citation>
    <scope>NUCLEOTIDE SEQUENCE [LARGE SCALE GENOMIC DNA]</scope>
    <source>
        <strain evidence="10 11">CBS 269.64</strain>
    </source>
</reference>
<comment type="subcellular location">
    <subcellularLocation>
        <location evidence="1">Nucleus</location>
    </subcellularLocation>
</comment>
<dbReference type="GO" id="GO:0016787">
    <property type="term" value="F:hydrolase activity"/>
    <property type="evidence" value="ECO:0007669"/>
    <property type="project" value="UniProtKB-KW"/>
</dbReference>
<evidence type="ECO:0000256" key="1">
    <source>
        <dbReference type="ARBA" id="ARBA00004123"/>
    </source>
</evidence>
<dbReference type="Pfam" id="PF23576">
    <property type="entry name" value="SEN1_barrel"/>
    <property type="match status" value="1"/>
</dbReference>
<evidence type="ECO:0000313" key="11">
    <source>
        <dbReference type="Proteomes" id="UP000185904"/>
    </source>
</evidence>
<evidence type="ECO:0000256" key="3">
    <source>
        <dbReference type="ARBA" id="ARBA00022741"/>
    </source>
</evidence>
<evidence type="ECO:0000256" key="4">
    <source>
        <dbReference type="ARBA" id="ARBA00022801"/>
    </source>
</evidence>
<keyword evidence="5" id="KW-0347">Helicase</keyword>
<dbReference type="FunFam" id="3.40.50.300:FF:001152">
    <property type="entry name" value="tRNA-splicing endonuclease, putative"/>
    <property type="match status" value="1"/>
</dbReference>
<dbReference type="GO" id="GO:0008270">
    <property type="term" value="F:zinc ion binding"/>
    <property type="evidence" value="ECO:0007669"/>
    <property type="project" value="InterPro"/>
</dbReference>
<dbReference type="EMBL" id="LVCJ01000073">
    <property type="protein sequence ID" value="OAL30307.1"/>
    <property type="molecule type" value="Genomic_DNA"/>
</dbReference>
<dbReference type="Pfam" id="PF12726">
    <property type="entry name" value="SEN1_N"/>
    <property type="match status" value="1"/>
</dbReference>
<evidence type="ECO:0000256" key="2">
    <source>
        <dbReference type="ARBA" id="ARBA00007913"/>
    </source>
</evidence>
<feature type="compositionally biased region" description="Basic and acidic residues" evidence="8">
    <location>
        <begin position="2173"/>
        <end position="2183"/>
    </location>
</feature>
<evidence type="ECO:0000256" key="8">
    <source>
        <dbReference type="SAM" id="MobiDB-lite"/>
    </source>
</evidence>
<dbReference type="CDD" id="cd18042">
    <property type="entry name" value="DEXXQc_SETX"/>
    <property type="match status" value="1"/>
</dbReference>
<feature type="compositionally biased region" description="Basic and acidic residues" evidence="8">
    <location>
        <begin position="2046"/>
        <end position="2078"/>
    </location>
</feature>
<dbReference type="SMART" id="SM00343">
    <property type="entry name" value="ZnF_C2HC"/>
    <property type="match status" value="3"/>
</dbReference>
<dbReference type="Proteomes" id="UP000185904">
    <property type="component" value="Unassembled WGS sequence"/>
</dbReference>
<name>A0A178CLB2_9EURO</name>
<keyword evidence="3" id="KW-0547">Nucleotide-binding</keyword>
<dbReference type="InterPro" id="IPR001878">
    <property type="entry name" value="Znf_CCHC"/>
</dbReference>
<dbReference type="CDD" id="cd18808">
    <property type="entry name" value="SF1_C_Upf1"/>
    <property type="match status" value="1"/>
</dbReference>
<dbReference type="GO" id="GO:0005524">
    <property type="term" value="F:ATP binding"/>
    <property type="evidence" value="ECO:0007669"/>
    <property type="project" value="UniProtKB-KW"/>
</dbReference>
<dbReference type="InterPro" id="IPR056474">
    <property type="entry name" value="SEN1_barrel"/>
</dbReference>
<feature type="compositionally biased region" description="Polar residues" evidence="8">
    <location>
        <begin position="1931"/>
        <end position="1943"/>
    </location>
</feature>
<comment type="similarity">
    <text evidence="2">Belongs to the DNA2/NAM7 helicase family.</text>
</comment>
<keyword evidence="7" id="KW-0539">Nucleus</keyword>
<feature type="region of interest" description="Disordered" evidence="8">
    <location>
        <begin position="1042"/>
        <end position="1072"/>
    </location>
</feature>
<proteinExistence type="inferred from homology"/>
<dbReference type="InterPro" id="IPR036875">
    <property type="entry name" value="Znf_CCHC_sf"/>
</dbReference>
<dbReference type="RefSeq" id="XP_022496981.1">
    <property type="nucleotide sequence ID" value="XM_022647061.1"/>
</dbReference>
<dbReference type="GO" id="GO:0016604">
    <property type="term" value="C:nuclear body"/>
    <property type="evidence" value="ECO:0007669"/>
    <property type="project" value="TreeGrafter"/>
</dbReference>
<dbReference type="InterPro" id="IPR041677">
    <property type="entry name" value="DNA2/NAM7_AAA_11"/>
</dbReference>
<keyword evidence="6" id="KW-0067">ATP-binding</keyword>
<feature type="domain" description="CCHC-type" evidence="9">
    <location>
        <begin position="1976"/>
        <end position="1992"/>
    </location>
</feature>
<evidence type="ECO:0000256" key="6">
    <source>
        <dbReference type="ARBA" id="ARBA00022840"/>
    </source>
</evidence>
<dbReference type="InterPro" id="IPR016024">
    <property type="entry name" value="ARM-type_fold"/>
</dbReference>
<feature type="domain" description="CCHC-type" evidence="9">
    <location>
        <begin position="2002"/>
        <end position="2018"/>
    </location>
</feature>
<evidence type="ECO:0000259" key="9">
    <source>
        <dbReference type="SMART" id="SM00343"/>
    </source>
</evidence>
<feature type="compositionally biased region" description="Pro residues" evidence="8">
    <location>
        <begin position="2139"/>
        <end position="2164"/>
    </location>
</feature>
<feature type="compositionally biased region" description="Basic and acidic residues" evidence="8">
    <location>
        <begin position="2097"/>
        <end position="2106"/>
    </location>
</feature>
<dbReference type="InterPro" id="IPR027417">
    <property type="entry name" value="P-loop_NTPase"/>
</dbReference>
<dbReference type="SUPFAM" id="SSF57756">
    <property type="entry name" value="Retrovirus zinc finger-like domains"/>
    <property type="match status" value="1"/>
</dbReference>
<feature type="region of interest" description="Disordered" evidence="8">
    <location>
        <begin position="1845"/>
        <end position="1968"/>
    </location>
</feature>
<dbReference type="PANTHER" id="PTHR10887">
    <property type="entry name" value="DNA2/NAM7 HELICASE FAMILY"/>
    <property type="match status" value="1"/>
</dbReference>
<dbReference type="InterPro" id="IPR047187">
    <property type="entry name" value="SF1_C_Upf1"/>
</dbReference>
<dbReference type="InterPro" id="IPR024481">
    <property type="entry name" value="Helicase_Sen1_N"/>
</dbReference>
<feature type="compositionally biased region" description="Low complexity" evidence="8">
    <location>
        <begin position="2085"/>
        <end position="2096"/>
    </location>
</feature>
<keyword evidence="4" id="KW-0378">Hydrolase</keyword>
<sequence length="2183" mass="244258">MAEFITALQEFKNLPPGLHIFCPRQSDVDTDRYDDEQNPDSDDPIRYARIEETKGRRRRFISSLQLLAYDGKESEQYQRFIWDTLEEALGKCDLCIREYYIAKVGFLDALREDYEEDDVANFFALINRRDVQRIVQGLDAADQTLRSVPEQKRGTAVLNPKHLHALFEALVSQAFLDDEEKLKTHFDGPFRMIQTKKVLKMRDILPAATRFLFDSNTIRVVWASSIWTRLDRCPTDLEWDWAVKDYLQKKLQTASDPHDVAKLWSALDLIVQKLDERLITYKLFDLQPNLCTTALNHLVKRTTAVPSILSTLKQILDKAPDAFWQAMGSISSQTIIEQIFASPLFNKDLQEATAALQDSAPTVLSWISSLLDSLRPANRPPAAHTLLNQLYERIDNVSLSLAARRACFEQAVNVLLKTVMSFTGEDEDTQHPIERLVYLDTLNLVGHRLDGMLRPRDQALAKSLQHRTREDAVNLVKNSIALECKCLKLDFENLSRNESRRQESSAYTPEIWTSVIDNLRDDDCALSTAALIAIMSLPGLEQFRVREGDSLAKEKKSYNAIFEKVNRMISKLLERISEFQPPHLDTLFRQQDTSMSLVAALFSPHQEIYEAAIAMVKHISGESGRKEALAHLINAFLGTTIYGVCWLFRRVANYKTFASVPRMLKTGMEILDVLCNPTDGLLRRVQMSGRDLKAVQSYWSYQWIALKTIYGHTERWSLEVHNKDVMKEVCRDAMQYAEELFHQYDLFASVLTKAKPDKADEIRKSLLDSASASEKNIGSPLSALDTMCKWLRLRDEYLADTLVSLICNMLYQLKRLRAVVTNSEGLAYVEDVATGSTVRTMLSASQKARLVRALEDYFDRQIGRPAIKKQATLNLGKWTDSAAASRISTPESRDRTADEFGDDDIADEDLIEIASKTLDTHKARVTAKDKTKIKSLLSQQAPAAPKTAPASTIDVQAKKAQEAKAFIENRKREEAARKLRDKEAALKLKGKTGIGAQTSGQGSGLAGLGVVGKDHSAGPNSLMVSSESEFDSDSDDELFGIQPRGPTVRDQLRQRKPLPAGPVRKVKQQRTQKDIRARLAPDLSELHRTILGWDFFAETDTPPNSATDDYTLVTNTFRTAQDYQKTFEPLLVLEGWQSFRAAREEGNFKAFEVKVANSLIVDSFFEINSSMSFSEGKDLGIGVSDVVLLSKSSKPDQDSSEPHCLARVKEISRKKGEVQVVYRVNAANNPLRPFLNDKAVVYGVQILSLTPLEREYGALMALQYYDLCDEIIRAQPSPILDYAGEVLQPIKTTYNVNFAQAKAVKSALDNDAFTLIQGPPGSGKTKTISALVGAMLTGFVKRQDNSAGRSNTAASAARPPSSSKKILVCAPSNAAVDELVMRFKTGVTLLDGTFEKISVVRLGRSEVINTNVKDVTLEELVNAKLSAAAPRGPGEDIHGLMMQHKEVSEELRNLRDSIQDRRGKGQSVPTTDEQLMDALRRKQNGLGSKIDDLREKQNTASRDVELSRKRIQQEILDSAHVLCATLSGSGHELFQSLNVEFETVIIDEAAQSIELSALIPLKYGCSKCILVGDPKQLPPTVLSRKAAKFQYEQSLFARMEHNHKKDVHLLDTQYRMHPEISLFPSKSFYDSLLKDGEGMAELRRKPWHHSEIFAPYRFFDVQGMSQAASKGHSLVNVAEINVAMQLYRRLTTDVRKYDFTGKIGIITPYKGQLNELKRRFRDQYGEAIYSKIDFNTTDAFQGRESEIIIFSCVRASTQGIGFLNDIRRMNVGLTRAKSSLWVLGNSQALVRGEYWRALVTDAKARNLYTDGDLTRLLSRQLLTEDMMKDDIEMLDCNVSLSETVRSPTVAERPFSGKPDSKEPAPAPAPAPVKERKDASRPMSAVDQATPSSHRPQSALSRQPSTASFTRPEPKRQDSGPLVGKRDLPKIDSTTGRRIVSNGSRPMEPKTVATTPRADSGDYNPSGGSNGLNDLRNCTVCGSYEHRAIDCDNEEALAGSIGICQRCQYPGHTVTKCTEPRCVSCGEVGHATDHCTTPLDQRLSKAQQERVRREEIRYGERRDRARQHRAEKQLGEHDAQIPLVKTSMTSSNSVTSSKEIKRKRDESSGSESTRAKVPRAKQENRSPASGAVNVLKSHPSLPPRPPGQAAPPGPSGQPPKFPGGRPPMVRKKKTNADDMFMKRR</sequence>
<dbReference type="Pfam" id="PF13086">
    <property type="entry name" value="AAA_11"/>
    <property type="match status" value="1"/>
</dbReference>
<comment type="caution">
    <text evidence="10">The sequence shown here is derived from an EMBL/GenBank/DDBJ whole genome shotgun (WGS) entry which is preliminary data.</text>
</comment>
<feature type="domain" description="CCHC-type" evidence="9">
    <location>
        <begin position="2020"/>
        <end position="2036"/>
    </location>
</feature>
<keyword evidence="11" id="KW-1185">Reference proteome</keyword>
<evidence type="ECO:0000256" key="5">
    <source>
        <dbReference type="ARBA" id="ARBA00022806"/>
    </source>
</evidence>
<dbReference type="GO" id="GO:0006369">
    <property type="term" value="P:termination of RNA polymerase II transcription"/>
    <property type="evidence" value="ECO:0007669"/>
    <property type="project" value="TreeGrafter"/>
</dbReference>
<dbReference type="OrthoDB" id="6513042at2759"/>
<dbReference type="FunFam" id="3.40.50.300:FF:000326">
    <property type="entry name" value="P-loop containing nucleoside triphosphate hydrolase"/>
    <property type="match status" value="1"/>
</dbReference>
<feature type="compositionally biased region" description="Basic and acidic residues" evidence="8">
    <location>
        <begin position="1911"/>
        <end position="1929"/>
    </location>
</feature>
<protein>
    <recommendedName>
        <fullName evidence="9">CCHC-type domain-containing protein</fullName>
    </recommendedName>
</protein>
<dbReference type="InterPro" id="IPR045055">
    <property type="entry name" value="DNA2/NAM7-like"/>
</dbReference>
<gene>
    <name evidence="10" type="ORF">AYO20_08785</name>
</gene>
<evidence type="ECO:0000313" key="10">
    <source>
        <dbReference type="EMBL" id="OAL30307.1"/>
    </source>
</evidence>
<dbReference type="Gene3D" id="3.40.50.300">
    <property type="entry name" value="P-loop containing nucleotide triphosphate hydrolases"/>
    <property type="match status" value="2"/>
</dbReference>
<accession>A0A178CLB2</accession>
<feature type="compositionally biased region" description="Polar residues" evidence="8">
    <location>
        <begin position="1886"/>
        <end position="1908"/>
    </location>
</feature>
<dbReference type="Pfam" id="PF13087">
    <property type="entry name" value="AAA_12"/>
    <property type="match status" value="1"/>
</dbReference>
<dbReference type="InterPro" id="IPR041679">
    <property type="entry name" value="DNA2/NAM7-like_C"/>
</dbReference>
<feature type="region of interest" description="Disordered" evidence="8">
    <location>
        <begin position="2044"/>
        <end position="2183"/>
    </location>
</feature>
<dbReference type="SUPFAM" id="SSF52540">
    <property type="entry name" value="P-loop containing nucleoside triphosphate hydrolases"/>
    <property type="match status" value="1"/>
</dbReference>